<evidence type="ECO:0000313" key="3">
    <source>
        <dbReference type="EMBL" id="RHL72413.1"/>
    </source>
</evidence>
<dbReference type="RefSeq" id="WP_118009265.1">
    <property type="nucleotide sequence ID" value="NZ_DAWDTH010000002.1"/>
</dbReference>
<accession>A0A415MF29</accession>
<reference evidence="4 5" key="1">
    <citation type="submission" date="2018-08" db="EMBL/GenBank/DDBJ databases">
        <title>A genome reference for cultivated species of the human gut microbiota.</title>
        <authorList>
            <person name="Zou Y."/>
            <person name="Xue W."/>
            <person name="Luo G."/>
        </authorList>
    </citation>
    <scope>NUCLEOTIDE SEQUENCE [LARGE SCALE GENOMIC DNA]</scope>
    <source>
        <strain evidence="3 4">AF36-7BH</strain>
        <strain evidence="2 5">AM37-3BH</strain>
    </source>
</reference>
<dbReference type="Proteomes" id="UP000285844">
    <property type="component" value="Unassembled WGS sequence"/>
</dbReference>
<protein>
    <submittedName>
        <fullName evidence="3">Uncharacterized protein</fullName>
    </submittedName>
</protein>
<evidence type="ECO:0000313" key="2">
    <source>
        <dbReference type="EMBL" id="RHC14231.1"/>
    </source>
</evidence>
<gene>
    <name evidence="3" type="ORF">DW007_00715</name>
    <name evidence="2" type="ORF">DW858_04105</name>
</gene>
<comment type="caution">
    <text evidence="3">The sequence shown here is derived from an EMBL/GenBank/DDBJ whole genome shotgun (WGS) entry which is preliminary data.</text>
</comment>
<evidence type="ECO:0000256" key="1">
    <source>
        <dbReference type="SAM" id="Coils"/>
    </source>
</evidence>
<feature type="coiled-coil region" evidence="1">
    <location>
        <begin position="15"/>
        <end position="42"/>
    </location>
</feature>
<dbReference type="EMBL" id="QROY01000001">
    <property type="protein sequence ID" value="RHL72413.1"/>
    <property type="molecule type" value="Genomic_DNA"/>
</dbReference>
<evidence type="ECO:0000313" key="5">
    <source>
        <dbReference type="Proteomes" id="UP000285844"/>
    </source>
</evidence>
<dbReference type="Proteomes" id="UP000285201">
    <property type="component" value="Unassembled WGS sequence"/>
</dbReference>
<dbReference type="EMBL" id="QSHM01000003">
    <property type="protein sequence ID" value="RHC14231.1"/>
    <property type="molecule type" value="Genomic_DNA"/>
</dbReference>
<keyword evidence="1" id="KW-0175">Coiled coil</keyword>
<organism evidence="3 4">
    <name type="scientific">Lachnospira eligens</name>
    <dbReference type="NCBI Taxonomy" id="39485"/>
    <lineage>
        <taxon>Bacteria</taxon>
        <taxon>Bacillati</taxon>
        <taxon>Bacillota</taxon>
        <taxon>Clostridia</taxon>
        <taxon>Lachnospirales</taxon>
        <taxon>Lachnospiraceae</taxon>
        <taxon>Lachnospira</taxon>
    </lineage>
</organism>
<proteinExistence type="predicted"/>
<dbReference type="AlphaFoldDB" id="A0A415MF29"/>
<name>A0A415MF29_9FIRM</name>
<evidence type="ECO:0000313" key="4">
    <source>
        <dbReference type="Proteomes" id="UP000285201"/>
    </source>
</evidence>
<sequence length="235" mass="26543">MEIIIIWAIFIIIVIMNMNKAKKMQQERMQEHQRNMQEHNQNVPEYGSNMHRMQNNSTGNGSLSHGANLNKKDDSHAQSAPYMVNSYGEKQYIDPSVQTYSGSQKMTSAETEKLKQEIRSRNNFNGKNVASHRAEAPVPQYVTPPPAADNAAPVMKTLDKAEFHSPVMQAGSTGTYSDMTGGHTFTQYDCGHEYNDEIVPQSQTGGKAILDDIKFDKNEMRKAFVMQEILKRKVI</sequence>